<dbReference type="EMBL" id="JAPDGR010000776">
    <property type="protein sequence ID" value="KAJ2987535.1"/>
    <property type="molecule type" value="Genomic_DNA"/>
</dbReference>
<comment type="caution">
    <text evidence="1">The sequence shown here is derived from an EMBL/GenBank/DDBJ whole genome shotgun (WGS) entry which is preliminary data.</text>
</comment>
<protein>
    <submittedName>
        <fullName evidence="1">Uncharacterized protein</fullName>
    </submittedName>
</protein>
<evidence type="ECO:0000313" key="2">
    <source>
        <dbReference type="Proteomes" id="UP001143856"/>
    </source>
</evidence>
<proteinExistence type="predicted"/>
<keyword evidence="2" id="KW-1185">Reference proteome</keyword>
<name>A0ACC1P6F3_9PEZI</name>
<dbReference type="Proteomes" id="UP001143856">
    <property type="component" value="Unassembled WGS sequence"/>
</dbReference>
<evidence type="ECO:0000313" key="1">
    <source>
        <dbReference type="EMBL" id="KAJ2987535.1"/>
    </source>
</evidence>
<accession>A0ACC1P6F3</accession>
<gene>
    <name evidence="1" type="ORF">NUW58_g4451</name>
</gene>
<reference evidence="1" key="1">
    <citation type="submission" date="2022-10" db="EMBL/GenBank/DDBJ databases">
        <title>Genome Sequence of Xylaria curta.</title>
        <authorList>
            <person name="Buettner E."/>
        </authorList>
    </citation>
    <scope>NUCLEOTIDE SEQUENCE</scope>
    <source>
        <strain evidence="1">Babe10</strain>
    </source>
</reference>
<sequence>MSSSGPHFDEDGHCYYLINGQHVWGTSNRHNPSSKSGSDRAIAHSVASEFRSRRFPSRSRTSPRTPPPSDMKKRMKTGFPPRFEAGRYEGSAPASPGNDYYRDGLEVEKNRHGPPLDSDYARRCNNYHDLDFAAQASEIEYKEHNKTAGKYSYRTRIASPGVYEGTPWETEDWHQRAAGYADRTRTLFHQ</sequence>
<organism evidence="1 2">
    <name type="scientific">Xylaria curta</name>
    <dbReference type="NCBI Taxonomy" id="42375"/>
    <lineage>
        <taxon>Eukaryota</taxon>
        <taxon>Fungi</taxon>
        <taxon>Dikarya</taxon>
        <taxon>Ascomycota</taxon>
        <taxon>Pezizomycotina</taxon>
        <taxon>Sordariomycetes</taxon>
        <taxon>Xylariomycetidae</taxon>
        <taxon>Xylariales</taxon>
        <taxon>Xylariaceae</taxon>
        <taxon>Xylaria</taxon>
    </lineage>
</organism>